<proteinExistence type="predicted"/>
<dbReference type="CDD" id="cd13640">
    <property type="entry name" value="PBP2_ChoX"/>
    <property type="match status" value="1"/>
</dbReference>
<dbReference type="InterPro" id="IPR017783">
    <property type="entry name" value="ABC_choline_sub-bd"/>
</dbReference>
<feature type="signal peptide" evidence="1">
    <location>
        <begin position="1"/>
        <end position="27"/>
    </location>
</feature>
<dbReference type="AlphaFoldDB" id="A0A1H3Q4A7"/>
<dbReference type="Proteomes" id="UP000199230">
    <property type="component" value="Unassembled WGS sequence"/>
</dbReference>
<evidence type="ECO:0000313" key="3">
    <source>
        <dbReference type="EMBL" id="SDZ07579.1"/>
    </source>
</evidence>
<dbReference type="GO" id="GO:0015871">
    <property type="term" value="P:choline transport"/>
    <property type="evidence" value="ECO:0007669"/>
    <property type="project" value="InterPro"/>
</dbReference>
<dbReference type="GO" id="GO:0042597">
    <property type="term" value="C:periplasmic space"/>
    <property type="evidence" value="ECO:0007669"/>
    <property type="project" value="InterPro"/>
</dbReference>
<dbReference type="SUPFAM" id="SSF53850">
    <property type="entry name" value="Periplasmic binding protein-like II"/>
    <property type="match status" value="1"/>
</dbReference>
<dbReference type="GO" id="GO:0043190">
    <property type="term" value="C:ATP-binding cassette (ABC) transporter complex"/>
    <property type="evidence" value="ECO:0007669"/>
    <property type="project" value="InterPro"/>
</dbReference>
<dbReference type="Gene3D" id="3.40.190.100">
    <property type="entry name" value="Glycine betaine-binding periplasmic protein, domain 2"/>
    <property type="match status" value="1"/>
</dbReference>
<dbReference type="GO" id="GO:0033265">
    <property type="term" value="F:choline binding"/>
    <property type="evidence" value="ECO:0007669"/>
    <property type="project" value="InterPro"/>
</dbReference>
<keyword evidence="4" id="KW-1185">Reference proteome</keyword>
<protein>
    <submittedName>
        <fullName evidence="3">Glycine betaine/proline transport system substrate-binding protein</fullName>
    </submittedName>
</protein>
<accession>A0A1H3Q4A7</accession>
<reference evidence="3 4" key="1">
    <citation type="submission" date="2016-10" db="EMBL/GenBank/DDBJ databases">
        <authorList>
            <person name="de Groot N.N."/>
        </authorList>
    </citation>
    <scope>NUCLEOTIDE SEQUENCE [LARGE SCALE GENOMIC DNA]</scope>
    <source>
        <strain evidence="3 4">APO</strain>
    </source>
</reference>
<organism evidence="3 4">
    <name type="scientific">Tindallia californiensis</name>
    <dbReference type="NCBI Taxonomy" id="159292"/>
    <lineage>
        <taxon>Bacteria</taxon>
        <taxon>Bacillati</taxon>
        <taxon>Bacillota</taxon>
        <taxon>Clostridia</taxon>
        <taxon>Peptostreptococcales</taxon>
        <taxon>Tindalliaceae</taxon>
        <taxon>Tindallia</taxon>
    </lineage>
</organism>
<dbReference type="PROSITE" id="PS51257">
    <property type="entry name" value="PROKAR_LIPOPROTEIN"/>
    <property type="match status" value="1"/>
</dbReference>
<evidence type="ECO:0000256" key="1">
    <source>
        <dbReference type="SAM" id="SignalP"/>
    </source>
</evidence>
<sequence>MRYRQNKKSKIGILLLIVAMVSTMALAGCSDEETTVEEPPAETDEMAVTDENGTQNAEEIEIQEEINLAMVSWTCSTQKNYIHAEVLQTLGYDVNLQSYALPVILEGLSDGQIDVFADAWWVTWGTPLQEAVEEGRVIHLDTHLENVNYAPAVPVYVYEAGVTSLADLAEHADAFDHTYYGLEPGNDGNDIMLDAFANNIYGLGDWEMLESNEAAMITEVGLAIENEEWVVFSGWEPHYMNVIFDMEYLDDPEGIWGEEAEFVATLSRPGLEEERPNFARYMKQFKIEIEDVNEWVYAFGYEERDPEEYAAEWVSENVDIVLTWVDGVKTVDGRDASEAIKDAYQ</sequence>
<feature type="chain" id="PRO_5011770995" evidence="1">
    <location>
        <begin position="28"/>
        <end position="345"/>
    </location>
</feature>
<feature type="domain" description="ABC-type glycine betaine transport system substrate-binding" evidence="2">
    <location>
        <begin position="65"/>
        <end position="315"/>
    </location>
</feature>
<dbReference type="GO" id="GO:0022857">
    <property type="term" value="F:transmembrane transporter activity"/>
    <property type="evidence" value="ECO:0007669"/>
    <property type="project" value="InterPro"/>
</dbReference>
<dbReference type="Gene3D" id="3.40.190.10">
    <property type="entry name" value="Periplasmic binding protein-like II"/>
    <property type="match status" value="1"/>
</dbReference>
<dbReference type="InterPro" id="IPR007210">
    <property type="entry name" value="ABC_Gly_betaine_transp_sub-bd"/>
</dbReference>
<dbReference type="Pfam" id="PF04069">
    <property type="entry name" value="OpuAC"/>
    <property type="match status" value="1"/>
</dbReference>
<keyword evidence="1" id="KW-0732">Signal</keyword>
<evidence type="ECO:0000313" key="4">
    <source>
        <dbReference type="Proteomes" id="UP000199230"/>
    </source>
</evidence>
<dbReference type="STRING" id="159292.SAMN05192546_10836"/>
<dbReference type="EMBL" id="FNPV01000008">
    <property type="protein sequence ID" value="SDZ07579.1"/>
    <property type="molecule type" value="Genomic_DNA"/>
</dbReference>
<gene>
    <name evidence="3" type="ORF">SAMN05192546_10836</name>
</gene>
<name>A0A1H3Q4A7_9FIRM</name>
<dbReference type="RefSeq" id="WP_207646071.1">
    <property type="nucleotide sequence ID" value="NZ_FNPV01000008.1"/>
</dbReference>
<evidence type="ECO:0000259" key="2">
    <source>
        <dbReference type="Pfam" id="PF04069"/>
    </source>
</evidence>